<dbReference type="Gene3D" id="3.60.21.10">
    <property type="match status" value="1"/>
</dbReference>
<evidence type="ECO:0000256" key="6">
    <source>
        <dbReference type="ARBA" id="ARBA00023211"/>
    </source>
</evidence>
<name>A0A915IQF3_ROMCU</name>
<accession>A0A915IQF3</accession>
<evidence type="ECO:0000256" key="8">
    <source>
        <dbReference type="ARBA" id="ARBA00048336"/>
    </source>
</evidence>
<evidence type="ECO:0000313" key="11">
    <source>
        <dbReference type="WBParaSite" id="nRc.2.0.1.t16232-RA"/>
    </source>
</evidence>
<dbReference type="AlphaFoldDB" id="A0A915IQF3"/>
<dbReference type="PANTHER" id="PTHR11668:SF300">
    <property type="entry name" value="SERINE_THREONINE-PROTEIN PHOSPHATASE"/>
    <property type="match status" value="1"/>
</dbReference>
<reference evidence="11" key="1">
    <citation type="submission" date="2022-11" db="UniProtKB">
        <authorList>
            <consortium name="WormBaseParasite"/>
        </authorList>
    </citation>
    <scope>IDENTIFICATION</scope>
</reference>
<evidence type="ECO:0000256" key="4">
    <source>
        <dbReference type="ARBA" id="ARBA00022801"/>
    </source>
</evidence>
<sequence length="141" mass="15635">FEPSVRGLGYKFGADVVQEFTSSKNIDLIVRAHQVVQYGYEFFVNKKLVTVFSAPAYCGQFDNLAGMLFVSETLACKFYCVRAHKGEAAIFAADDVKSSASVNTGDKSSSAAARSQSRKSRRSSRRSRRSRRSKSKKKVQS</sequence>
<dbReference type="GO" id="GO:0005634">
    <property type="term" value="C:nucleus"/>
    <property type="evidence" value="ECO:0007669"/>
    <property type="project" value="TreeGrafter"/>
</dbReference>
<keyword evidence="10" id="KW-1185">Reference proteome</keyword>
<feature type="compositionally biased region" description="Basic residues" evidence="9">
    <location>
        <begin position="116"/>
        <end position="141"/>
    </location>
</feature>
<dbReference type="EC" id="3.1.3.16" evidence="2"/>
<evidence type="ECO:0000256" key="9">
    <source>
        <dbReference type="SAM" id="MobiDB-lite"/>
    </source>
</evidence>
<dbReference type="GO" id="GO:0004722">
    <property type="term" value="F:protein serine/threonine phosphatase activity"/>
    <property type="evidence" value="ECO:0007669"/>
    <property type="project" value="UniProtKB-EC"/>
</dbReference>
<keyword evidence="4" id="KW-0378">Hydrolase</keyword>
<dbReference type="InterPro" id="IPR006186">
    <property type="entry name" value="Ser/Thr-sp_prot-phosphatase"/>
</dbReference>
<protein>
    <recommendedName>
        <fullName evidence="2">protein-serine/threonine phosphatase</fullName>
        <ecNumber evidence="2">3.1.3.16</ecNumber>
    </recommendedName>
</protein>
<evidence type="ECO:0000256" key="2">
    <source>
        <dbReference type="ARBA" id="ARBA00013081"/>
    </source>
</evidence>
<comment type="catalytic activity">
    <reaction evidence="8">
        <text>O-phospho-L-threonyl-[protein] + H2O = L-threonyl-[protein] + phosphate</text>
        <dbReference type="Rhea" id="RHEA:47004"/>
        <dbReference type="Rhea" id="RHEA-COMP:11060"/>
        <dbReference type="Rhea" id="RHEA-COMP:11605"/>
        <dbReference type="ChEBI" id="CHEBI:15377"/>
        <dbReference type="ChEBI" id="CHEBI:30013"/>
        <dbReference type="ChEBI" id="CHEBI:43474"/>
        <dbReference type="ChEBI" id="CHEBI:61977"/>
        <dbReference type="EC" id="3.1.3.16"/>
    </reaction>
</comment>
<dbReference type="PRINTS" id="PR00114">
    <property type="entry name" value="STPHPHTASE"/>
</dbReference>
<organism evidence="10 11">
    <name type="scientific">Romanomermis culicivorax</name>
    <name type="common">Nematode worm</name>
    <dbReference type="NCBI Taxonomy" id="13658"/>
    <lineage>
        <taxon>Eukaryota</taxon>
        <taxon>Metazoa</taxon>
        <taxon>Ecdysozoa</taxon>
        <taxon>Nematoda</taxon>
        <taxon>Enoplea</taxon>
        <taxon>Dorylaimia</taxon>
        <taxon>Mermithida</taxon>
        <taxon>Mermithoidea</taxon>
        <taxon>Mermithidae</taxon>
        <taxon>Romanomermis</taxon>
    </lineage>
</organism>
<keyword evidence="6" id="KW-0464">Manganese</keyword>
<dbReference type="GO" id="GO:0005737">
    <property type="term" value="C:cytoplasm"/>
    <property type="evidence" value="ECO:0007669"/>
    <property type="project" value="TreeGrafter"/>
</dbReference>
<dbReference type="Proteomes" id="UP000887565">
    <property type="component" value="Unplaced"/>
</dbReference>
<evidence type="ECO:0000256" key="1">
    <source>
        <dbReference type="ARBA" id="ARBA00001936"/>
    </source>
</evidence>
<dbReference type="PANTHER" id="PTHR11668">
    <property type="entry name" value="SERINE/THREONINE PROTEIN PHOSPHATASE"/>
    <property type="match status" value="1"/>
</dbReference>
<evidence type="ECO:0000313" key="10">
    <source>
        <dbReference type="Proteomes" id="UP000887565"/>
    </source>
</evidence>
<comment type="cofactor">
    <cofactor evidence="1">
        <name>Mn(2+)</name>
        <dbReference type="ChEBI" id="CHEBI:29035"/>
    </cofactor>
</comment>
<comment type="catalytic activity">
    <reaction evidence="7">
        <text>O-phospho-L-seryl-[protein] + H2O = L-seryl-[protein] + phosphate</text>
        <dbReference type="Rhea" id="RHEA:20629"/>
        <dbReference type="Rhea" id="RHEA-COMP:9863"/>
        <dbReference type="Rhea" id="RHEA-COMP:11604"/>
        <dbReference type="ChEBI" id="CHEBI:15377"/>
        <dbReference type="ChEBI" id="CHEBI:29999"/>
        <dbReference type="ChEBI" id="CHEBI:43474"/>
        <dbReference type="ChEBI" id="CHEBI:83421"/>
        <dbReference type="EC" id="3.1.3.16"/>
    </reaction>
</comment>
<dbReference type="GO" id="GO:0046872">
    <property type="term" value="F:metal ion binding"/>
    <property type="evidence" value="ECO:0007669"/>
    <property type="project" value="UniProtKB-KW"/>
</dbReference>
<feature type="region of interest" description="Disordered" evidence="9">
    <location>
        <begin position="97"/>
        <end position="141"/>
    </location>
</feature>
<dbReference type="InterPro" id="IPR029052">
    <property type="entry name" value="Metallo-depent_PP-like"/>
</dbReference>
<keyword evidence="5" id="KW-0904">Protein phosphatase</keyword>
<dbReference type="WBParaSite" id="nRc.2.0.1.t16232-RA">
    <property type="protein sequence ID" value="nRc.2.0.1.t16232-RA"/>
    <property type="gene ID" value="nRc.2.0.1.g16232"/>
</dbReference>
<evidence type="ECO:0000256" key="3">
    <source>
        <dbReference type="ARBA" id="ARBA00022723"/>
    </source>
</evidence>
<dbReference type="InterPro" id="IPR050341">
    <property type="entry name" value="PP1_catalytic_subunit"/>
</dbReference>
<evidence type="ECO:0000256" key="7">
    <source>
        <dbReference type="ARBA" id="ARBA00047761"/>
    </source>
</evidence>
<keyword evidence="3" id="KW-0479">Metal-binding</keyword>
<dbReference type="SUPFAM" id="SSF56300">
    <property type="entry name" value="Metallo-dependent phosphatases"/>
    <property type="match status" value="1"/>
</dbReference>
<proteinExistence type="predicted"/>
<evidence type="ECO:0000256" key="5">
    <source>
        <dbReference type="ARBA" id="ARBA00022912"/>
    </source>
</evidence>